<comment type="caution">
    <text evidence="8">The sequence shown here is derived from an EMBL/GenBank/DDBJ whole genome shotgun (WGS) entry which is preliminary data.</text>
</comment>
<feature type="domain" description="Fibronectin type-III" evidence="6">
    <location>
        <begin position="3034"/>
        <end position="3125"/>
    </location>
</feature>
<dbReference type="InterPro" id="IPR050964">
    <property type="entry name" value="Striated_Muscle_Regulatory"/>
</dbReference>
<keyword evidence="5" id="KW-0812">Transmembrane</keyword>
<dbReference type="EMBL" id="CAMXCT010002212">
    <property type="protein sequence ID" value="CAI3996450.1"/>
    <property type="molecule type" value="Genomic_DNA"/>
</dbReference>
<keyword evidence="1" id="KW-0677">Repeat</keyword>
<dbReference type="InterPro" id="IPR003961">
    <property type="entry name" value="FN3_dom"/>
</dbReference>
<feature type="domain" description="PA14" evidence="7">
    <location>
        <begin position="1903"/>
        <end position="2054"/>
    </location>
</feature>
<feature type="domain" description="Fibronectin type-III" evidence="6">
    <location>
        <begin position="3463"/>
        <end position="3574"/>
    </location>
</feature>
<evidence type="ECO:0000256" key="3">
    <source>
        <dbReference type="SAM" id="Coils"/>
    </source>
</evidence>
<feature type="repeat" description="Filamin" evidence="2">
    <location>
        <begin position="1323"/>
        <end position="1426"/>
    </location>
</feature>
<feature type="repeat" description="Filamin" evidence="2">
    <location>
        <begin position="2173"/>
        <end position="2271"/>
    </location>
</feature>
<dbReference type="InterPro" id="IPR017868">
    <property type="entry name" value="Filamin/ABP280_repeat-like"/>
</dbReference>
<dbReference type="InterPro" id="IPR001298">
    <property type="entry name" value="Filamin/ABP280_rpt"/>
</dbReference>
<evidence type="ECO:0000313" key="9">
    <source>
        <dbReference type="EMBL" id="CAL4783762.1"/>
    </source>
</evidence>
<accession>A0A9P1CRN3</accession>
<feature type="transmembrane region" description="Helical" evidence="5">
    <location>
        <begin position="3618"/>
        <end position="3637"/>
    </location>
</feature>
<reference evidence="8" key="1">
    <citation type="submission" date="2022-10" db="EMBL/GenBank/DDBJ databases">
        <authorList>
            <person name="Chen Y."/>
            <person name="Dougan E. K."/>
            <person name="Chan C."/>
            <person name="Rhodes N."/>
            <person name="Thang M."/>
        </authorList>
    </citation>
    <scope>NUCLEOTIDE SEQUENCE</scope>
</reference>
<dbReference type="Pfam" id="PF07691">
    <property type="entry name" value="PA14"/>
    <property type="match status" value="3"/>
</dbReference>
<evidence type="ECO:0000256" key="1">
    <source>
        <dbReference type="ARBA" id="ARBA00022737"/>
    </source>
</evidence>
<feature type="coiled-coil region" evidence="3">
    <location>
        <begin position="1020"/>
        <end position="1083"/>
    </location>
</feature>
<dbReference type="SUPFAM" id="SSF55961">
    <property type="entry name" value="Bet v1-like"/>
    <property type="match status" value="1"/>
</dbReference>
<gene>
    <name evidence="8" type="ORF">C1SCF055_LOCUS22927</name>
</gene>
<dbReference type="SMART" id="SM00557">
    <property type="entry name" value="IG_FLMN"/>
    <property type="match status" value="3"/>
</dbReference>
<dbReference type="InterPro" id="IPR036116">
    <property type="entry name" value="FN3_sf"/>
</dbReference>
<evidence type="ECO:0000256" key="4">
    <source>
        <dbReference type="SAM" id="MobiDB-lite"/>
    </source>
</evidence>
<dbReference type="EMBL" id="CAMXCT020002212">
    <property type="protein sequence ID" value="CAL1149825.1"/>
    <property type="molecule type" value="Genomic_DNA"/>
</dbReference>
<dbReference type="Proteomes" id="UP001152797">
    <property type="component" value="Unassembled WGS sequence"/>
</dbReference>
<proteinExistence type="predicted"/>
<dbReference type="Gene3D" id="3.90.182.10">
    <property type="entry name" value="Toxin - Anthrax Protective Antigen,domain 1"/>
    <property type="match status" value="3"/>
</dbReference>
<keyword evidence="5" id="KW-0472">Membrane</keyword>
<dbReference type="CDD" id="cd00063">
    <property type="entry name" value="FN3"/>
    <property type="match status" value="9"/>
</dbReference>
<feature type="domain" description="Fibronectin type-III" evidence="6">
    <location>
        <begin position="2730"/>
        <end position="2823"/>
    </location>
</feature>
<reference evidence="9 10" key="2">
    <citation type="submission" date="2024-05" db="EMBL/GenBank/DDBJ databases">
        <authorList>
            <person name="Chen Y."/>
            <person name="Shah S."/>
            <person name="Dougan E. K."/>
            <person name="Thang M."/>
            <person name="Chan C."/>
        </authorList>
    </citation>
    <scope>NUCLEOTIDE SEQUENCE [LARGE SCALE GENOMIC DNA]</scope>
</reference>
<dbReference type="InterPro" id="IPR013783">
    <property type="entry name" value="Ig-like_fold"/>
</dbReference>
<evidence type="ECO:0000259" key="7">
    <source>
        <dbReference type="PROSITE" id="PS51820"/>
    </source>
</evidence>
<organism evidence="8">
    <name type="scientific">Cladocopium goreaui</name>
    <dbReference type="NCBI Taxonomy" id="2562237"/>
    <lineage>
        <taxon>Eukaryota</taxon>
        <taxon>Sar</taxon>
        <taxon>Alveolata</taxon>
        <taxon>Dinophyceae</taxon>
        <taxon>Suessiales</taxon>
        <taxon>Symbiodiniaceae</taxon>
        <taxon>Cladocopium</taxon>
    </lineage>
</organism>
<evidence type="ECO:0000259" key="6">
    <source>
        <dbReference type="PROSITE" id="PS50853"/>
    </source>
</evidence>
<evidence type="ECO:0000313" key="8">
    <source>
        <dbReference type="EMBL" id="CAI3996450.1"/>
    </source>
</evidence>
<feature type="domain" description="PA14" evidence="7">
    <location>
        <begin position="2370"/>
        <end position="2506"/>
    </location>
</feature>
<feature type="domain" description="Fibronectin type-III" evidence="6">
    <location>
        <begin position="2934"/>
        <end position="3032"/>
    </location>
</feature>
<keyword evidence="3" id="KW-0175">Coiled coil</keyword>
<feature type="domain" description="Fibronectin type-III" evidence="6">
    <location>
        <begin position="3343"/>
        <end position="3436"/>
    </location>
</feature>
<dbReference type="PROSITE" id="PS51820">
    <property type="entry name" value="PA14"/>
    <property type="match status" value="3"/>
</dbReference>
<dbReference type="PROSITE" id="PS50194">
    <property type="entry name" value="FILAMIN_REPEAT"/>
    <property type="match status" value="4"/>
</dbReference>
<protein>
    <submittedName>
        <fullName evidence="8">Uncharacterized protein</fullName>
    </submittedName>
</protein>
<feature type="domain" description="PA14" evidence="7">
    <location>
        <begin position="1162"/>
        <end position="1305"/>
    </location>
</feature>
<evidence type="ECO:0000256" key="5">
    <source>
        <dbReference type="SAM" id="Phobius"/>
    </source>
</evidence>
<feature type="coiled-coil region" evidence="3">
    <location>
        <begin position="942"/>
        <end position="969"/>
    </location>
</feature>
<feature type="domain" description="Fibronectin type-III" evidence="6">
    <location>
        <begin position="2826"/>
        <end position="2933"/>
    </location>
</feature>
<dbReference type="InterPro" id="IPR011658">
    <property type="entry name" value="PA14_dom"/>
</dbReference>
<feature type="domain" description="Fibronectin type-III" evidence="6">
    <location>
        <begin position="2526"/>
        <end position="2624"/>
    </location>
</feature>
<dbReference type="Gene3D" id="3.30.530.20">
    <property type="match status" value="1"/>
</dbReference>
<keyword evidence="10" id="KW-1185">Reference proteome</keyword>
<dbReference type="PROSITE" id="PS50853">
    <property type="entry name" value="FN3"/>
    <property type="match status" value="9"/>
</dbReference>
<dbReference type="InterPro" id="IPR023393">
    <property type="entry name" value="START-like_dom_sf"/>
</dbReference>
<dbReference type="PANTHER" id="PTHR13817">
    <property type="entry name" value="TITIN"/>
    <property type="match status" value="1"/>
</dbReference>
<dbReference type="OrthoDB" id="504170at2759"/>
<keyword evidence="5" id="KW-1133">Transmembrane helix</keyword>
<evidence type="ECO:0000313" key="10">
    <source>
        <dbReference type="Proteomes" id="UP001152797"/>
    </source>
</evidence>
<dbReference type="Pfam" id="PF00630">
    <property type="entry name" value="Filamin"/>
    <property type="match status" value="3"/>
</dbReference>
<dbReference type="Gene3D" id="2.60.40.10">
    <property type="entry name" value="Immunoglobulins"/>
    <property type="match status" value="15"/>
</dbReference>
<dbReference type="SMART" id="SM00060">
    <property type="entry name" value="FN3"/>
    <property type="match status" value="10"/>
</dbReference>
<feature type="domain" description="Fibronectin type-III" evidence="6">
    <location>
        <begin position="3239"/>
        <end position="3340"/>
    </location>
</feature>
<feature type="repeat" description="Filamin" evidence="2">
    <location>
        <begin position="2071"/>
        <end position="2171"/>
    </location>
</feature>
<evidence type="ECO:0000256" key="2">
    <source>
        <dbReference type="PROSITE-ProRule" id="PRU00087"/>
    </source>
</evidence>
<dbReference type="SUPFAM" id="SSF49265">
    <property type="entry name" value="Fibronectin type III"/>
    <property type="match status" value="7"/>
</dbReference>
<dbReference type="InterPro" id="IPR037524">
    <property type="entry name" value="PA14/GLEYA"/>
</dbReference>
<name>A0A9P1CRN3_9DINO</name>
<dbReference type="EMBL" id="CAMXCT030002212">
    <property type="protein sequence ID" value="CAL4783762.1"/>
    <property type="molecule type" value="Genomic_DNA"/>
</dbReference>
<dbReference type="PANTHER" id="PTHR13817:SF73">
    <property type="entry name" value="FIBRONECTIN TYPE-III DOMAIN-CONTAINING PROTEIN"/>
    <property type="match status" value="1"/>
</dbReference>
<dbReference type="InterPro" id="IPR014756">
    <property type="entry name" value="Ig_E-set"/>
</dbReference>
<feature type="region of interest" description="Disordered" evidence="4">
    <location>
        <begin position="685"/>
        <end position="704"/>
    </location>
</feature>
<feature type="domain" description="Fibronectin type-III" evidence="6">
    <location>
        <begin position="459"/>
        <end position="558"/>
    </location>
</feature>
<sequence>MPEAGAFVSFEIHPTSCPLAAVPRPLPAPKIAAIGDAQRIREAILEQARDRLENWYKDEDQMTLPYWESKAKVQQTKHWYLCDERGGNMKVPITFGEFNVSDVRPAQLFNVVADIEGQLKWDNSMSEAKVVKDFPDDGVLAADLSFPSGFWLVPPRQVFQWMAFNASLEEQEYWFAVSSLNVEAIHKEQKPNQFAVQAENCLGAYWIRPCPRGGENKCPSGNPYDCCPVGGSRIIFTTHINVHPPGFLNAKTMFDLSWTKQIDWIKALKDRAREVLKSNETFRAAQTPVLPKWLWQDPTEPTKGSVRFSFPHEMMIAPSKLYQRTEPFWSFPSTSPVLFVALAAAVSVLIFVAMRAHRALALIKETSDSRELLARRGRGHGVTGVSHDMIKSLGFPEGSHQQKQTSWSQVYRGPCEVAVRVDGLQVDRHYQFQARGIDATGLAGPRSEIVNFISAGVPEWQGLTPALEKVGADNIQLLWPVPANGGSPILGYHVDMEANGDGSWERIYDGTNQPSKLTFIATGLHASLTYSFRVYAENRVGFSSYTSSSVRISDLMAAADSRPESVPISLSADVAYTAQVRAVDPVTKVDEIVGGRRFILSVHDVCELDSTGTICVRVAPPHPNYAPDVLGQPICCTHSVDTDNGMYRFFYTLRKASCRFRCDSVGGEYSLGVTQLLDDLLGKQEKRPDEEGSLSPPHQEAMRRTFQRTQEFCDEAQKYMDLIAKEEADARREADQKRKRAERRWGFAETADSNVFGSSESFFDAIQENEKRLAEVHQDLVDIMETKGRQVPVKPSPVSPFGQTIDFHSSLGCTFTEDDGDDASPILDFEQLLAHCEKMQAELEHWGDQRNTPRGWQRLDEAHIWALHFLLRRLGVIWDCPGSEAVRFCSCLQQPNLTSPKKDSDFPRTLHRLWNFAGIVSLASDNLLVAALRALAEGRRKLAHGQEAVQQLLQDLEELRDSKLDLDLREVQESILENTAMYAKNPEVLGSMIHLVFGLDVMSQWLTARDSELDLRLGDLDALQQELLKHRRALEEMTTELQELRATGAMGAISAPSRETGELQRLRRENERLQRELRERAGSSVASPAVPAGAEWAHVKPLMLQCLEQLEPMLATMPATPAFLDLQEEACEAYYELRRILLEAMALNPPRVQLCIDASPDVLFPGWVVACFRTLKPKASVYGPFKVDDRGRFRKRRDFNWGLGAVALYASDYVSVRWTGFVLPDYSETYTFYVNADDSARLWVNGVMVFDKWDVCCQEFWGNIALTAGELASIRLEFREVAGNATLSLEWASFSTPRGFINPGKLFKGPIINGAPVLLEVATGTVNADNSVAYGEYLTAARCLESRAFYIQAKDTADNLLKSNQEVFQVTFNGPVTFTVVSSPVNPDAMDGLYKVEYLVNVAGTYRVSVSLNGRPVKDSPFQFIARPGRVSSAHSTVTGLGAIEFTAGTEASFFVQARDAYGNPLDEEVGDVTASIDWESYNTLTTMNVLDDTPLNSAEFGRYFYGTSSYIGNGEYEIKYTALREGSHKLFVKINGGNIFESPFSLRGASAAAAYGPKSLAESSKPPSTAVAGDEITFQVQLRDAYGNILPEQLSYENGGAFGELRASSATGAITIRVSSQPPVTQVDDGVRSLEGWKFPLKHAFAFHGIPKIRGSVLVLHTGLYDCRVTPSVSGDRLMSVQVGGVEISKLEMSQLGILNMTQGPFPLFVEPAAVSPANTAVYNVQSSYLAGVTVDALVQLRDQFGNNRTSSSPTLLFQGRFGPSTLAYTDHNNGTVTVAVGTHLAGKHPLQITLAGVQISNTPTPEIDVNSSTAKFDGTDCATPTQIIAGIETPFQCFPRDTYSNKVVDNDLFIKAEFINMDDSTAPVVQVDGTYSLVDDNYDFPLQINKVGAYSVVTQLSARGGLIGRYYRTPGFQSLVSLLSDRPHQGLALFEYTRVDPVLDIVWPESPVSTCPEDYFSVHWHGYLLPKATGLHSIRIEADKGARVMVGSEWVIDEIESDTAVRASAQVMLTNHVPSYIEVQYKHSAGTAYVRLYWAATEFEDELVPSEYLLHPLNVLPLDTTTVVVPQEAANTSLASGAGLTSITSGQDNTFIIHTRDAEDNPRTTDTTAVITGYLTSEPAVMLSFSYLGGGNYTATVNPVASGVFQMHVLVDGADIVDSPFTTTVLPGPTSAVDSLITGTGLQYAEAGVEGVFFVTLRDAQLNHRGVSIGEPVTIDDARMSCMDQGLGVYRCSYLITQAQTLNVNLRVNGQSVNPVAPNTFALVINPKPIDSTSGVNYLYAFTTFFPEIRRSTDNSVTFQVRDEFGNDVPDQGNNFMFCEADGPEQKTTPFRPALDTVRTAPGLFRVNLRLDTTGVHKVNCYALNKGGINARYFNNRWVEGVPAISQVDTAIDFNWAEGLVTADSSDYASAQFDGYLQVPTAANYTFYITCDDGANLWIDDELVLSQATAGQYETRPILLTGSRLYHLQVMYYERTGFARMRLEWASDQGLVREVIGKDSWYHSRSLLGLFPQTVLVFDKPGPVEAFYHHDFQYDVNQLSWIPPQDNSAKAIVGYRIYRDDGNGGAIDSQLALTDENTFSYTDSGLVTGNVYYYRIFATNGDDGEPVTISAQPSVPPVKPDPALLINTGSGTMTFRFTPLTGAPSGWLPTIRYTLYRNDGLGGVLRFSYEGDMDGTSTVELVIGGLVEGRQYLFQTSYWSRIGQSPLSDVTAVVCCEFRKPGSPPVNLRREGDQSNEKISLAWDAVTDIGSSSLIYYRLYMDDGYTEISKNTASGTTTTEFFEFLTPGNPYRFAVAAVNAAGEGPRSERITLTASDVAGQPYDVVATFQSSYRIDLAWKKPLLTGASGMSGYKVWVDDGNGGNIANLIWDGGTKASTLYYSWQPVFSDGSVALLAGHTYRFQVQSVNPTGDGAKSNVFSIVAAAKPDAPGRPVVDRASTSSTAVHLSWAAPYNGGSPILGYIVERKDDPTAAWVQLTTTASAYTSTTYVDTTNIAANSFYIYRISAFNLVTVGDTLYSPEATIPASAVPTAPTVSFVTSTETTITVSWDIPLSDLTVTGFRLYADNVLKYDGAGVSTVRTFTLAGCTTGNMHDFRATALSDAGESGYSASLPRYCARRPYPPAQPTLKSTTLQVVEIQWMAPSNNGGMPISGYKVQRANHDNYFFGTVQCLQADNSYLTTLPENQHSCMDDTAFLCFERKCKYRVLAINGVEDDNFADVSPYLVATAANLPVPPASVTRDDPPSSKTAIEVMWTPVTSESDTGGAMVIGYRVYANTGIDDSLSLVFDGSGSPSVRSFKHTGLTPGRRYWYQVSSVSSVGEGAQTSVFTFLAAEPPAAPLQPRFVTASFGSITIGLDPPPSDGGSPIVRYAIYHNDGTVNGLLSTQVLVCDMSRTEFAVPNLISGLDYQIQIQAHADCPTGTGTSLHAYDGQGLCVNDAECTLPGERSGVALYTITDVPDLVVLAKVSGSQTRTAVTFRWDAPGNDGGSPITSYEPYRDDGLGGDFVRVDVLPTNYFEPDTELSVTGNEYKYSGLVTGRRYNFFMAACNKRGCRSGSIFGPLTAAAPPDQPDPPLATATSASPAVINLTWTPPDNGGMPILRTELQRDDGQELGMGCGMMLGVMIFWVFHGFQYR</sequence>
<dbReference type="Pfam" id="PF00041">
    <property type="entry name" value="fn3"/>
    <property type="match status" value="3"/>
</dbReference>
<dbReference type="SUPFAM" id="SSF56988">
    <property type="entry name" value="Anthrax protective antigen"/>
    <property type="match status" value="3"/>
</dbReference>
<dbReference type="SUPFAM" id="SSF81296">
    <property type="entry name" value="E set domains"/>
    <property type="match status" value="4"/>
</dbReference>
<dbReference type="SMART" id="SM00758">
    <property type="entry name" value="PA14"/>
    <property type="match status" value="3"/>
</dbReference>
<feature type="repeat" description="Filamin" evidence="2">
    <location>
        <begin position="1428"/>
        <end position="1549"/>
    </location>
</feature>